<sequence length="177" mass="19967">MIPVYLFFFFTAVGCRVLLTQDQSDGHEQKCQRPRELPPPPLCRFDTFFSRGPSEKGGKKKKFTPSFQIPLTSAQRYGTLQVSKKCGEKKHGKTLLLELKHEQVYHFGEGKVEYDPLPYFTLLSKLFFAKISARRSCSTITAAGLGWTDGGSVEKRGLSSLTICISYHTRTKGRLPI</sequence>
<evidence type="ECO:0000313" key="3">
    <source>
        <dbReference type="Proteomes" id="UP000276215"/>
    </source>
</evidence>
<feature type="chain" id="PRO_5018265880" description="Secreted protein" evidence="1">
    <location>
        <begin position="16"/>
        <end position="177"/>
    </location>
</feature>
<dbReference type="Proteomes" id="UP000276215">
    <property type="component" value="Unassembled WGS sequence"/>
</dbReference>
<keyword evidence="1" id="KW-0732">Signal</keyword>
<keyword evidence="3" id="KW-1185">Reference proteome</keyword>
<protein>
    <recommendedName>
        <fullName evidence="4">Secreted protein</fullName>
    </recommendedName>
</protein>
<organism evidence="2 3">
    <name type="scientific">Choiromyces venosus 120613-1</name>
    <dbReference type="NCBI Taxonomy" id="1336337"/>
    <lineage>
        <taxon>Eukaryota</taxon>
        <taxon>Fungi</taxon>
        <taxon>Dikarya</taxon>
        <taxon>Ascomycota</taxon>
        <taxon>Pezizomycotina</taxon>
        <taxon>Pezizomycetes</taxon>
        <taxon>Pezizales</taxon>
        <taxon>Tuberaceae</taxon>
        <taxon>Choiromyces</taxon>
    </lineage>
</organism>
<feature type="signal peptide" evidence="1">
    <location>
        <begin position="1"/>
        <end position="15"/>
    </location>
</feature>
<evidence type="ECO:0000313" key="2">
    <source>
        <dbReference type="EMBL" id="RPA92701.1"/>
    </source>
</evidence>
<evidence type="ECO:0008006" key="4">
    <source>
        <dbReference type="Google" id="ProtNLM"/>
    </source>
</evidence>
<dbReference type="AlphaFoldDB" id="A0A3N4J7S3"/>
<proteinExistence type="predicted"/>
<reference evidence="2 3" key="1">
    <citation type="journal article" date="2018" name="Nat. Ecol. Evol.">
        <title>Pezizomycetes genomes reveal the molecular basis of ectomycorrhizal truffle lifestyle.</title>
        <authorList>
            <person name="Murat C."/>
            <person name="Payen T."/>
            <person name="Noel B."/>
            <person name="Kuo A."/>
            <person name="Morin E."/>
            <person name="Chen J."/>
            <person name="Kohler A."/>
            <person name="Krizsan K."/>
            <person name="Balestrini R."/>
            <person name="Da Silva C."/>
            <person name="Montanini B."/>
            <person name="Hainaut M."/>
            <person name="Levati E."/>
            <person name="Barry K.W."/>
            <person name="Belfiori B."/>
            <person name="Cichocki N."/>
            <person name="Clum A."/>
            <person name="Dockter R.B."/>
            <person name="Fauchery L."/>
            <person name="Guy J."/>
            <person name="Iotti M."/>
            <person name="Le Tacon F."/>
            <person name="Lindquist E.A."/>
            <person name="Lipzen A."/>
            <person name="Malagnac F."/>
            <person name="Mello A."/>
            <person name="Molinier V."/>
            <person name="Miyauchi S."/>
            <person name="Poulain J."/>
            <person name="Riccioni C."/>
            <person name="Rubini A."/>
            <person name="Sitrit Y."/>
            <person name="Splivallo R."/>
            <person name="Traeger S."/>
            <person name="Wang M."/>
            <person name="Zifcakova L."/>
            <person name="Wipf D."/>
            <person name="Zambonelli A."/>
            <person name="Paolocci F."/>
            <person name="Nowrousian M."/>
            <person name="Ottonello S."/>
            <person name="Baldrian P."/>
            <person name="Spatafora J.W."/>
            <person name="Henrissat B."/>
            <person name="Nagy L.G."/>
            <person name="Aury J.M."/>
            <person name="Wincker P."/>
            <person name="Grigoriev I.V."/>
            <person name="Bonfante P."/>
            <person name="Martin F.M."/>
        </authorList>
    </citation>
    <scope>NUCLEOTIDE SEQUENCE [LARGE SCALE GENOMIC DNA]</scope>
    <source>
        <strain evidence="2 3">120613-1</strain>
    </source>
</reference>
<gene>
    <name evidence="2" type="ORF">L873DRAFT_148312</name>
</gene>
<evidence type="ECO:0000256" key="1">
    <source>
        <dbReference type="SAM" id="SignalP"/>
    </source>
</evidence>
<name>A0A3N4J7S3_9PEZI</name>
<dbReference type="EMBL" id="ML120467">
    <property type="protein sequence ID" value="RPA92701.1"/>
    <property type="molecule type" value="Genomic_DNA"/>
</dbReference>
<accession>A0A3N4J7S3</accession>